<accession>A0A1Y1YRZ4</accession>
<reference evidence="2 3" key="1">
    <citation type="submission" date="2016-07" db="EMBL/GenBank/DDBJ databases">
        <title>Pervasive Adenine N6-methylation of Active Genes in Fungi.</title>
        <authorList>
            <consortium name="DOE Joint Genome Institute"/>
            <person name="Mondo S.J."/>
            <person name="Dannebaum R.O."/>
            <person name="Kuo R.C."/>
            <person name="Labutti K."/>
            <person name="Haridas S."/>
            <person name="Kuo A."/>
            <person name="Salamov A."/>
            <person name="Ahrendt S.R."/>
            <person name="Lipzen A."/>
            <person name="Sullivan W."/>
            <person name="Andreopoulos W.B."/>
            <person name="Clum A."/>
            <person name="Lindquist E."/>
            <person name="Daum C."/>
            <person name="Ramamoorthy G.K."/>
            <person name="Gryganskyi A."/>
            <person name="Culley D."/>
            <person name="Magnuson J.K."/>
            <person name="James T.Y."/>
            <person name="O'Malley M.A."/>
            <person name="Stajich J.E."/>
            <person name="Spatafora J.W."/>
            <person name="Visel A."/>
            <person name="Grigoriev I.V."/>
        </authorList>
    </citation>
    <scope>NUCLEOTIDE SEQUENCE [LARGE SCALE GENOMIC DNA]</scope>
    <source>
        <strain evidence="2 3">CBS 931.73</strain>
    </source>
</reference>
<protein>
    <submittedName>
        <fullName evidence="2">Uncharacterized protein</fullName>
    </submittedName>
</protein>
<dbReference type="Proteomes" id="UP000193498">
    <property type="component" value="Unassembled WGS sequence"/>
</dbReference>
<evidence type="ECO:0000313" key="2">
    <source>
        <dbReference type="EMBL" id="ORY00801.1"/>
    </source>
</evidence>
<dbReference type="EMBL" id="MCFE01000078">
    <property type="protein sequence ID" value="ORY00801.1"/>
    <property type="molecule type" value="Genomic_DNA"/>
</dbReference>
<dbReference type="AlphaFoldDB" id="A0A1Y1YRZ4"/>
<evidence type="ECO:0000313" key="3">
    <source>
        <dbReference type="Proteomes" id="UP000193498"/>
    </source>
</evidence>
<sequence>MNNFPPTTPASTAIEHHYFSEGQAHPDIQQQLHLQLQQEQFQHTQHHQAQEVQTHLMQVYLQASVDASAQLTGALTFAHCSLREILRQYADKPDLLQLVLDAKIAEDNRVCEAERRAAEKLILESRLLDLEIVREQRRIGVGYSTPIADDLYTSRVVIDSYGALSGLIPGSTTPSKSTSLVGAARLSAIGTPTNLHRQTTVLQNTTHPANRLIINSTLANRASSQPLRTPRQFPSPPKKRGSSQLDSKSDNGLEPIYQESTAKKRGRSLSHAEVMEALRNKIRAKNSLGGEITTVPSDNGPEKSAMV</sequence>
<gene>
    <name evidence="2" type="ORF">K493DRAFT_312700</name>
</gene>
<keyword evidence="3" id="KW-1185">Reference proteome</keyword>
<proteinExistence type="predicted"/>
<dbReference type="InParanoid" id="A0A1Y1YRZ4"/>
<organism evidence="2 3">
    <name type="scientific">Basidiobolus meristosporus CBS 931.73</name>
    <dbReference type="NCBI Taxonomy" id="1314790"/>
    <lineage>
        <taxon>Eukaryota</taxon>
        <taxon>Fungi</taxon>
        <taxon>Fungi incertae sedis</taxon>
        <taxon>Zoopagomycota</taxon>
        <taxon>Entomophthoromycotina</taxon>
        <taxon>Basidiobolomycetes</taxon>
        <taxon>Basidiobolales</taxon>
        <taxon>Basidiobolaceae</taxon>
        <taxon>Basidiobolus</taxon>
    </lineage>
</organism>
<comment type="caution">
    <text evidence="2">The sequence shown here is derived from an EMBL/GenBank/DDBJ whole genome shotgun (WGS) entry which is preliminary data.</text>
</comment>
<feature type="compositionally biased region" description="Polar residues" evidence="1">
    <location>
        <begin position="218"/>
        <end position="227"/>
    </location>
</feature>
<name>A0A1Y1YRZ4_9FUNG</name>
<feature type="region of interest" description="Disordered" evidence="1">
    <location>
        <begin position="218"/>
        <end position="307"/>
    </location>
</feature>
<evidence type="ECO:0000256" key="1">
    <source>
        <dbReference type="SAM" id="MobiDB-lite"/>
    </source>
</evidence>